<keyword evidence="3" id="KW-0597">Phosphoprotein</keyword>
<dbReference type="SUPFAM" id="SSF55874">
    <property type="entry name" value="ATPase domain of HSP90 chaperone/DNA topoisomerase II/histidine kinase"/>
    <property type="match status" value="1"/>
</dbReference>
<dbReference type="PROSITE" id="PS50109">
    <property type="entry name" value="HIS_KIN"/>
    <property type="match status" value="1"/>
</dbReference>
<gene>
    <name evidence="6" type="ORF">DCO56_18320</name>
</gene>
<dbReference type="Gene3D" id="2.60.40.10">
    <property type="entry name" value="Immunoglobulins"/>
    <property type="match status" value="1"/>
</dbReference>
<evidence type="ECO:0000313" key="7">
    <source>
        <dbReference type="Proteomes" id="UP000250831"/>
    </source>
</evidence>
<keyword evidence="4" id="KW-1133">Transmembrane helix</keyword>
<keyword evidence="6" id="KW-0418">Kinase</keyword>
<dbReference type="PANTHER" id="PTHR43547">
    <property type="entry name" value="TWO-COMPONENT HISTIDINE KINASE"/>
    <property type="match status" value="1"/>
</dbReference>
<evidence type="ECO:0000259" key="5">
    <source>
        <dbReference type="PROSITE" id="PS50109"/>
    </source>
</evidence>
<evidence type="ECO:0000256" key="3">
    <source>
        <dbReference type="ARBA" id="ARBA00022553"/>
    </source>
</evidence>
<comment type="caution">
    <text evidence="6">The sequence shown here is derived from an EMBL/GenBank/DDBJ whole genome shotgun (WGS) entry which is preliminary data.</text>
</comment>
<dbReference type="InterPro" id="IPR036890">
    <property type="entry name" value="HATPase_C_sf"/>
</dbReference>
<dbReference type="SMART" id="SM00387">
    <property type="entry name" value="HATPase_c"/>
    <property type="match status" value="1"/>
</dbReference>
<sequence length="1058" mass="120640">MSYPIFLVWLILQFSVVVCHGQYYFKHYQTQDGLPHHAVRSILQDSKGFMWVGTRAGLCRFDGYNFKLCENKNDPFNNIGNNVINTLTEGKSGILWVGTGKGMYHYDTVRDLISPVELIPRVYIEQVIANGDELWFIANSSLWRYSIKKRKVTNYQMQTTALFLDSAKNLWTGNKQGEMHIFDSQGTPLKTMKTVNAIKQSNINTISAIFPLDDSGVLIGCFGAGLKHYDLDKRTTTKISLNGKDDSDLFVRDICKGNNGEYWIATESGVYIYNPDTKSCRHLAKRADDPYALTDNAVYKICKDKSGGLWLATFFGGLNYCSLENARFRKFYPIAGQNSISGYAVREIVPDHRGNLWIGTEDAGLNKYDTQRQLFMRYPMTGKQALSYPNIHGLLAAGDHLLVGPFHRGLEIMDIRNGLIAQQHRSVGQPAESGNDFVLSVFQTSDSTILVGTAYDENAGLFSYDLKRKTFDRINYIPDRPYVLTIREDRKGYIWVGTMSNGVYYYHPKSGVQGNIRFGSSVKTGRITEFPVYGIHEDSQGAIWFATEGGGLIRLAQDRTTTKRYDTSTGFPTNVYFSLLEDDFQHLWISSLKGLLCLDIKTGTFKNYQQANGLITDQFNFSSAYKDRTGILYFGSVKGMIAFDPKDFLKTGPPPPLFITGLEIDNKAVHPRVDNSPIKRAVVYLDSICLDYNQNNFSVEFAALNYASPEVTRYEYILEGLAQKRTILASNRKAYFTDIQPGEYIFTVRAKSNTGSWSSIERRLVIIINPPFWRTFSAYCLYTLLVLLFLALICFYYHRWTLRKNAVKLMRFEREKEREIYAAKIEFFTHITHEIQTPLTLILGRVQRMLRKFTDSDTVRKNLFQVEKNALRLTELTAELLDFRKTELHQFGLNFVKTNIVDLLKELVSSFEQMADQKNILLSYTYPKDDVIAFVDREATIKILSNLLSNAIKYGLTYVDVKLADPDTENNRFSVRVENDSRPIPEKFAKKIFEPFFRIDNSSGFGTGIGLSLAKSLSELHNGTLLLVENGGKIVVFELVLPLRQDREFELSSWKKIN</sequence>
<dbReference type="Gene3D" id="1.10.287.130">
    <property type="match status" value="1"/>
</dbReference>
<keyword evidence="7" id="KW-1185">Reference proteome</keyword>
<dbReference type="InterPro" id="IPR003661">
    <property type="entry name" value="HisK_dim/P_dom"/>
</dbReference>
<accession>A0A363NQ25</accession>
<evidence type="ECO:0000256" key="4">
    <source>
        <dbReference type="SAM" id="Phobius"/>
    </source>
</evidence>
<dbReference type="EC" id="2.7.13.3" evidence="2"/>
<dbReference type="Pfam" id="PF07495">
    <property type="entry name" value="Y_Y_Y"/>
    <property type="match status" value="1"/>
</dbReference>
<name>A0A363NQ25_9SPHI</name>
<feature type="transmembrane region" description="Helical" evidence="4">
    <location>
        <begin position="776"/>
        <end position="798"/>
    </location>
</feature>
<dbReference type="Proteomes" id="UP000250831">
    <property type="component" value="Unassembled WGS sequence"/>
</dbReference>
<dbReference type="AlphaFoldDB" id="A0A363NQ25"/>
<dbReference type="Pfam" id="PF07494">
    <property type="entry name" value="Reg_prop"/>
    <property type="match status" value="4"/>
</dbReference>
<dbReference type="SUPFAM" id="SSF63829">
    <property type="entry name" value="Calcium-dependent phosphotriesterase"/>
    <property type="match status" value="3"/>
</dbReference>
<keyword evidence="6" id="KW-0808">Transferase</keyword>
<reference evidence="6 7" key="1">
    <citation type="submission" date="2018-04" db="EMBL/GenBank/DDBJ databases">
        <title>Sphingobacterium sp. M46 Genome.</title>
        <authorList>
            <person name="Cheng J."/>
            <person name="Li Y."/>
        </authorList>
    </citation>
    <scope>NUCLEOTIDE SEQUENCE [LARGE SCALE GENOMIC DNA]</scope>
    <source>
        <strain evidence="6 7">M46</strain>
    </source>
</reference>
<dbReference type="GO" id="GO:0000155">
    <property type="term" value="F:phosphorelay sensor kinase activity"/>
    <property type="evidence" value="ECO:0007669"/>
    <property type="project" value="InterPro"/>
</dbReference>
<evidence type="ECO:0000256" key="1">
    <source>
        <dbReference type="ARBA" id="ARBA00000085"/>
    </source>
</evidence>
<dbReference type="FunFam" id="2.60.40.10:FF:000791">
    <property type="entry name" value="Two-component system sensor histidine kinase/response regulator"/>
    <property type="match status" value="1"/>
</dbReference>
<dbReference type="InterPro" id="IPR013783">
    <property type="entry name" value="Ig-like_fold"/>
</dbReference>
<dbReference type="InterPro" id="IPR015943">
    <property type="entry name" value="WD40/YVTN_repeat-like_dom_sf"/>
</dbReference>
<dbReference type="InterPro" id="IPR004358">
    <property type="entry name" value="Sig_transdc_His_kin-like_C"/>
</dbReference>
<dbReference type="OrthoDB" id="9809670at2"/>
<dbReference type="PANTHER" id="PTHR43547:SF2">
    <property type="entry name" value="HYBRID SIGNAL TRANSDUCTION HISTIDINE KINASE C"/>
    <property type="match status" value="1"/>
</dbReference>
<dbReference type="PRINTS" id="PR00344">
    <property type="entry name" value="BCTRLSENSOR"/>
</dbReference>
<dbReference type="CDD" id="cd00082">
    <property type="entry name" value="HisKA"/>
    <property type="match status" value="1"/>
</dbReference>
<dbReference type="InterPro" id="IPR005467">
    <property type="entry name" value="His_kinase_dom"/>
</dbReference>
<evidence type="ECO:0000256" key="2">
    <source>
        <dbReference type="ARBA" id="ARBA00012438"/>
    </source>
</evidence>
<keyword evidence="4" id="KW-0472">Membrane</keyword>
<protein>
    <recommendedName>
        <fullName evidence="2">histidine kinase</fullName>
        <ecNumber evidence="2">2.7.13.3</ecNumber>
    </recommendedName>
</protein>
<dbReference type="EMBL" id="QCXX01000005">
    <property type="protein sequence ID" value="PUV22879.1"/>
    <property type="molecule type" value="Genomic_DNA"/>
</dbReference>
<dbReference type="InterPro" id="IPR003594">
    <property type="entry name" value="HATPase_dom"/>
</dbReference>
<dbReference type="SMART" id="SM00388">
    <property type="entry name" value="HisKA"/>
    <property type="match status" value="1"/>
</dbReference>
<comment type="catalytic activity">
    <reaction evidence="1">
        <text>ATP + protein L-histidine = ADP + protein N-phospho-L-histidine.</text>
        <dbReference type="EC" id="2.7.13.3"/>
    </reaction>
</comment>
<dbReference type="InterPro" id="IPR036097">
    <property type="entry name" value="HisK_dim/P_sf"/>
</dbReference>
<dbReference type="RefSeq" id="WP_108635214.1">
    <property type="nucleotide sequence ID" value="NZ_QCXX01000005.1"/>
</dbReference>
<keyword evidence="4" id="KW-0812">Transmembrane</keyword>
<dbReference type="SUPFAM" id="SSF47384">
    <property type="entry name" value="Homodimeric domain of signal transducing histidine kinase"/>
    <property type="match status" value="1"/>
</dbReference>
<feature type="domain" description="Histidine kinase" evidence="5">
    <location>
        <begin position="830"/>
        <end position="1045"/>
    </location>
</feature>
<proteinExistence type="predicted"/>
<organism evidence="6 7">
    <name type="scientific">Sphingobacterium athyrii</name>
    <dbReference type="NCBI Taxonomy" id="2152717"/>
    <lineage>
        <taxon>Bacteria</taxon>
        <taxon>Pseudomonadati</taxon>
        <taxon>Bacteroidota</taxon>
        <taxon>Sphingobacteriia</taxon>
        <taxon>Sphingobacteriales</taxon>
        <taxon>Sphingobacteriaceae</taxon>
        <taxon>Sphingobacterium</taxon>
    </lineage>
</organism>
<dbReference type="InterPro" id="IPR011123">
    <property type="entry name" value="Y_Y_Y"/>
</dbReference>
<dbReference type="Gene3D" id="2.130.10.10">
    <property type="entry name" value="YVTN repeat-like/Quinoprotein amine dehydrogenase"/>
    <property type="match status" value="2"/>
</dbReference>
<dbReference type="InterPro" id="IPR011110">
    <property type="entry name" value="Reg_prop"/>
</dbReference>
<evidence type="ECO:0000313" key="6">
    <source>
        <dbReference type="EMBL" id="PUV22879.1"/>
    </source>
</evidence>
<dbReference type="Pfam" id="PF02518">
    <property type="entry name" value="HATPase_c"/>
    <property type="match status" value="1"/>
</dbReference>
<dbReference type="Gene3D" id="3.30.565.10">
    <property type="entry name" value="Histidine kinase-like ATPase, C-terminal domain"/>
    <property type="match status" value="1"/>
</dbReference>
<dbReference type="Pfam" id="PF00512">
    <property type="entry name" value="HisKA"/>
    <property type="match status" value="1"/>
</dbReference>